<reference evidence="5 6" key="1">
    <citation type="submission" date="2019-08" db="EMBL/GenBank/DDBJ databases">
        <title>In-depth cultivation of the pig gut microbiome towards novel bacterial diversity and tailored functional studies.</title>
        <authorList>
            <person name="Wylensek D."/>
            <person name="Hitch T.C.A."/>
            <person name="Clavel T."/>
        </authorList>
    </citation>
    <scope>NUCLEOTIDE SEQUENCE [LARGE SCALE GENOMIC DNA]</scope>
    <source>
        <strain evidence="5 6">LKV-178-WT-2G</strain>
    </source>
</reference>
<dbReference type="Gene3D" id="1.10.10.10">
    <property type="entry name" value="Winged helix-like DNA-binding domain superfamily/Winged helix DNA-binding domain"/>
    <property type="match status" value="1"/>
</dbReference>
<dbReference type="Pfam" id="PF07702">
    <property type="entry name" value="UTRA"/>
    <property type="match status" value="1"/>
</dbReference>
<dbReference type="SMART" id="SM00345">
    <property type="entry name" value="HTH_GNTR"/>
    <property type="match status" value="1"/>
</dbReference>
<protein>
    <submittedName>
        <fullName evidence="5">GntR family transcriptional regulator</fullName>
    </submittedName>
</protein>
<dbReference type="EMBL" id="VUMM01000002">
    <property type="protein sequence ID" value="MSS00808.1"/>
    <property type="molecule type" value="Genomic_DNA"/>
</dbReference>
<comment type="caution">
    <text evidence="5">The sequence shown here is derived from an EMBL/GenBank/DDBJ whole genome shotgun (WGS) entry which is preliminary data.</text>
</comment>
<evidence type="ECO:0000256" key="1">
    <source>
        <dbReference type="ARBA" id="ARBA00023015"/>
    </source>
</evidence>
<keyword evidence="3" id="KW-0804">Transcription</keyword>
<evidence type="ECO:0000313" key="6">
    <source>
        <dbReference type="Proteomes" id="UP000470082"/>
    </source>
</evidence>
<keyword evidence="6" id="KW-1185">Reference proteome</keyword>
<accession>A0A7X2N1N0</accession>
<keyword evidence="1" id="KW-0805">Transcription regulation</keyword>
<dbReference type="AlphaFoldDB" id="A0A7X2N1N0"/>
<dbReference type="Gene3D" id="3.40.1410.10">
    <property type="entry name" value="Chorismate lyase-like"/>
    <property type="match status" value="1"/>
</dbReference>
<dbReference type="SUPFAM" id="SSF46785">
    <property type="entry name" value="Winged helix' DNA-binding domain"/>
    <property type="match status" value="1"/>
</dbReference>
<dbReference type="InterPro" id="IPR000524">
    <property type="entry name" value="Tscrpt_reg_HTH_GntR"/>
</dbReference>
<evidence type="ECO:0000256" key="3">
    <source>
        <dbReference type="ARBA" id="ARBA00023163"/>
    </source>
</evidence>
<evidence type="ECO:0000256" key="2">
    <source>
        <dbReference type="ARBA" id="ARBA00023125"/>
    </source>
</evidence>
<dbReference type="InterPro" id="IPR028978">
    <property type="entry name" value="Chorismate_lyase_/UTRA_dom_sf"/>
</dbReference>
<dbReference type="Pfam" id="PF00392">
    <property type="entry name" value="GntR"/>
    <property type="match status" value="1"/>
</dbReference>
<dbReference type="InterPro" id="IPR036388">
    <property type="entry name" value="WH-like_DNA-bd_sf"/>
</dbReference>
<dbReference type="GO" id="GO:0003677">
    <property type="term" value="F:DNA binding"/>
    <property type="evidence" value="ECO:0007669"/>
    <property type="project" value="UniProtKB-KW"/>
</dbReference>
<dbReference type="PRINTS" id="PR00035">
    <property type="entry name" value="HTHGNTR"/>
</dbReference>
<dbReference type="InterPro" id="IPR036390">
    <property type="entry name" value="WH_DNA-bd_sf"/>
</dbReference>
<evidence type="ECO:0000313" key="5">
    <source>
        <dbReference type="EMBL" id="MSS00808.1"/>
    </source>
</evidence>
<organism evidence="5 6">
    <name type="scientific">Floccifex porci</name>
    <dbReference type="NCBI Taxonomy" id="2606629"/>
    <lineage>
        <taxon>Bacteria</taxon>
        <taxon>Bacillati</taxon>
        <taxon>Bacillota</taxon>
        <taxon>Erysipelotrichia</taxon>
        <taxon>Erysipelotrichales</taxon>
        <taxon>Erysipelotrichaceae</taxon>
        <taxon>Floccifex</taxon>
    </lineage>
</organism>
<dbReference type="PANTHER" id="PTHR44846">
    <property type="entry name" value="MANNOSYL-D-GLYCERATE TRANSPORT/METABOLISM SYSTEM REPRESSOR MNGR-RELATED"/>
    <property type="match status" value="1"/>
</dbReference>
<dbReference type="GO" id="GO:0045892">
    <property type="term" value="P:negative regulation of DNA-templated transcription"/>
    <property type="evidence" value="ECO:0007669"/>
    <property type="project" value="TreeGrafter"/>
</dbReference>
<dbReference type="InterPro" id="IPR011663">
    <property type="entry name" value="UTRA"/>
</dbReference>
<dbReference type="CDD" id="cd07377">
    <property type="entry name" value="WHTH_GntR"/>
    <property type="match status" value="1"/>
</dbReference>
<keyword evidence="2" id="KW-0238">DNA-binding</keyword>
<gene>
    <name evidence="5" type="ORF">FYJ50_01515</name>
</gene>
<proteinExistence type="predicted"/>
<evidence type="ECO:0000259" key="4">
    <source>
        <dbReference type="PROSITE" id="PS50949"/>
    </source>
</evidence>
<dbReference type="PROSITE" id="PS50949">
    <property type="entry name" value="HTH_GNTR"/>
    <property type="match status" value="1"/>
</dbReference>
<sequence>MEERVNDLTTEATLNVLSINRDSAVPLYFQLKEQIKSLILSGAYKPFDQLPTEEELCKSLNVSRPVIRQAYSELIKENLIGRKKGSGTYVMEIPQKNLFKEYVSFSFEKGIDLENRSKIIEFETLYNKNLLEKYKVSNSTFRAIKEEDKVYSITRVLDEYGFPTMILHFFVFEKTAPKFDRCMEELKTHSIVETFEKNYGIRLMKAKRSLHPVIADENVGKVLRLKENELVYHIETQYYDELNRLIIVEYLTCSIDRMSFEVDVRR</sequence>
<dbReference type="Proteomes" id="UP000470082">
    <property type="component" value="Unassembled WGS sequence"/>
</dbReference>
<dbReference type="SUPFAM" id="SSF64288">
    <property type="entry name" value="Chorismate lyase-like"/>
    <property type="match status" value="1"/>
</dbReference>
<dbReference type="GO" id="GO:0003700">
    <property type="term" value="F:DNA-binding transcription factor activity"/>
    <property type="evidence" value="ECO:0007669"/>
    <property type="project" value="InterPro"/>
</dbReference>
<dbReference type="InterPro" id="IPR050679">
    <property type="entry name" value="Bact_HTH_transcr_reg"/>
</dbReference>
<feature type="domain" description="HTH gntR-type" evidence="4">
    <location>
        <begin position="25"/>
        <end position="93"/>
    </location>
</feature>
<name>A0A7X2N1N0_9FIRM</name>
<dbReference type="RefSeq" id="WP_154459281.1">
    <property type="nucleotide sequence ID" value="NZ_JAQYTQ010000021.1"/>
</dbReference>
<dbReference type="PANTHER" id="PTHR44846:SF1">
    <property type="entry name" value="MANNOSYL-D-GLYCERATE TRANSPORT_METABOLISM SYSTEM REPRESSOR MNGR-RELATED"/>
    <property type="match status" value="1"/>
</dbReference>